<dbReference type="RefSeq" id="WP_089722952.1">
    <property type="nucleotide sequence ID" value="NZ_FNGB01000009.1"/>
</dbReference>
<dbReference type="EMBL" id="SOAA01000001">
    <property type="protein sequence ID" value="TDS35365.1"/>
    <property type="molecule type" value="Genomic_DNA"/>
</dbReference>
<dbReference type="Proteomes" id="UP000247389">
    <property type="component" value="Unassembled WGS sequence"/>
</dbReference>
<reference evidence="2 4" key="2">
    <citation type="submission" date="2019-03" db="EMBL/GenBank/DDBJ databases">
        <title>Deep subsurface shale carbon reservoir microbial communities from Ohio and West Virginia, USA.</title>
        <authorList>
            <person name="Wrighton K."/>
        </authorList>
    </citation>
    <scope>NUCLEOTIDE SEQUENCE [LARGE SCALE GENOMIC DNA]</scope>
    <source>
        <strain evidence="2 4">UTICA-S4D12</strain>
    </source>
</reference>
<dbReference type="Pfam" id="PF02288">
    <property type="entry name" value="Dehydratase_MU"/>
    <property type="match status" value="1"/>
</dbReference>
<protein>
    <submittedName>
        <fullName evidence="1">Dehydratase medium subunit</fullName>
    </submittedName>
</protein>
<sequence>MGDHREKPSVYIAVEDNYKNSVLLDYLCYGLEEEGIPFKMMDNSAENLYSLAHQAAQASRLNVSLALGENNRVLIHHKKLEPDQPFFEKEINKEFQAKVIASNAARLVKGIPIKDIPLEVDNKNKSVSDILTDLDNFQSISKETENKKMSSSAKEIDEKRIKELTNYICKKLKDIEKNNI</sequence>
<organism evidence="1 3">
    <name type="scientific">Halanaerobium congolense</name>
    <dbReference type="NCBI Taxonomy" id="54121"/>
    <lineage>
        <taxon>Bacteria</taxon>
        <taxon>Bacillati</taxon>
        <taxon>Bacillota</taxon>
        <taxon>Clostridia</taxon>
        <taxon>Halanaerobiales</taxon>
        <taxon>Halanaerobiaceae</taxon>
        <taxon>Halanaerobium</taxon>
    </lineage>
</organism>
<reference evidence="1 3" key="1">
    <citation type="submission" date="2018-04" db="EMBL/GenBank/DDBJ databases">
        <title>Subsurface microbial communities from deep shales in Ohio and West Virginia, USA.</title>
        <authorList>
            <person name="Wrighton K."/>
        </authorList>
    </citation>
    <scope>NUCLEOTIDE SEQUENCE [LARGE SCALE GENOMIC DNA]</scope>
    <source>
        <strain evidence="1 3">MSL28</strain>
    </source>
</reference>
<evidence type="ECO:0000313" key="2">
    <source>
        <dbReference type="EMBL" id="TDS35365.1"/>
    </source>
</evidence>
<dbReference type="InterPro" id="IPR010254">
    <property type="entry name" value="B12-dep_deHydtase_bsu"/>
</dbReference>
<gene>
    <name evidence="2" type="ORF">BY453_10183</name>
    <name evidence="1" type="ORF">C8C78_11625</name>
</gene>
<dbReference type="AlphaFoldDB" id="A0A1G9RZS4"/>
<comment type="caution">
    <text evidence="1">The sequence shown here is derived from an EMBL/GenBank/DDBJ whole genome shotgun (WGS) entry which is preliminary data.</text>
</comment>
<dbReference type="SUPFAM" id="SSF52968">
    <property type="entry name" value="B12-dependent dehydatase associated subunit"/>
    <property type="match status" value="1"/>
</dbReference>
<proteinExistence type="predicted"/>
<evidence type="ECO:0000313" key="3">
    <source>
        <dbReference type="Proteomes" id="UP000247389"/>
    </source>
</evidence>
<dbReference type="Gene3D" id="3.40.50.10150">
    <property type="entry name" value="B12-dependent dehydatase associated subunit"/>
    <property type="match status" value="1"/>
</dbReference>
<name>A0A1G9RZS4_9FIRM</name>
<evidence type="ECO:0000313" key="1">
    <source>
        <dbReference type="EMBL" id="PXV64789.1"/>
    </source>
</evidence>
<evidence type="ECO:0000313" key="4">
    <source>
        <dbReference type="Proteomes" id="UP000295758"/>
    </source>
</evidence>
<dbReference type="Proteomes" id="UP000295758">
    <property type="component" value="Unassembled WGS sequence"/>
</dbReference>
<dbReference type="EMBL" id="QICM01000016">
    <property type="protein sequence ID" value="PXV64789.1"/>
    <property type="molecule type" value="Genomic_DNA"/>
</dbReference>
<accession>A0A1G9RZS4</accession>
<dbReference type="InterPro" id="IPR003208">
    <property type="entry name" value="Dehydtase/Dehydtase_re"/>
</dbReference>